<dbReference type="eggNOG" id="KOG2081">
    <property type="taxonomic scope" value="Eukaryota"/>
</dbReference>
<dbReference type="EnsemblMetazoa" id="SMAR013339-RA">
    <property type="protein sequence ID" value="SMAR013339-PA"/>
    <property type="gene ID" value="SMAR013339"/>
</dbReference>
<dbReference type="InterPro" id="IPR058537">
    <property type="entry name" value="TPR_TNPO3_IPO13_4th"/>
</dbReference>
<dbReference type="InterPro" id="IPR013598">
    <property type="entry name" value="Exportin-1/Importin-b-like"/>
</dbReference>
<dbReference type="Gene3D" id="1.25.10.10">
    <property type="entry name" value="Leucine-rich Repeat Variant"/>
    <property type="match status" value="1"/>
</dbReference>
<comment type="subcellular location">
    <subcellularLocation>
        <location evidence="2">Cytoplasm</location>
    </subcellularLocation>
    <subcellularLocation>
        <location evidence="1">Nucleus envelope</location>
    </subcellularLocation>
</comment>
<reference evidence="15" key="1">
    <citation type="submission" date="2011-05" db="EMBL/GenBank/DDBJ databases">
        <authorList>
            <person name="Richards S.R."/>
            <person name="Qu J."/>
            <person name="Jiang H."/>
            <person name="Jhangiani S.N."/>
            <person name="Agravi P."/>
            <person name="Goodspeed R."/>
            <person name="Gross S."/>
            <person name="Mandapat C."/>
            <person name="Jackson L."/>
            <person name="Mathew T."/>
            <person name="Pu L."/>
            <person name="Thornton R."/>
            <person name="Saada N."/>
            <person name="Wilczek-Boney K.B."/>
            <person name="Lee S."/>
            <person name="Kovar C."/>
            <person name="Wu Y."/>
            <person name="Scherer S.E."/>
            <person name="Worley K.C."/>
            <person name="Muzny D.M."/>
            <person name="Gibbs R."/>
        </authorList>
    </citation>
    <scope>NUCLEOTIDE SEQUENCE</scope>
    <source>
        <strain evidence="15">Brora</strain>
    </source>
</reference>
<proteinExistence type="predicted"/>
<dbReference type="HOGENOM" id="CLU_005996_0_2_1"/>
<dbReference type="InterPro" id="IPR016024">
    <property type="entry name" value="ARM-type_fold"/>
</dbReference>
<name>T1JHK8_STRMM</name>
<dbReference type="InterPro" id="IPR051345">
    <property type="entry name" value="Importin_beta-like_NTR"/>
</dbReference>
<evidence type="ECO:0000256" key="6">
    <source>
        <dbReference type="ARBA" id="ARBA00022927"/>
    </source>
</evidence>
<dbReference type="GO" id="GO:0005737">
    <property type="term" value="C:cytoplasm"/>
    <property type="evidence" value="ECO:0007669"/>
    <property type="project" value="UniProtKB-SubCell"/>
</dbReference>
<dbReference type="Pfam" id="PF24138">
    <property type="entry name" value="TPR_TNPO3_IPO13_2nd"/>
    <property type="match status" value="1"/>
</dbReference>
<dbReference type="Pfam" id="PF24139">
    <property type="entry name" value="TPR_TNPO3_IPO13_4th"/>
    <property type="match status" value="1"/>
</dbReference>
<dbReference type="STRING" id="126957.T1JHK8"/>
<comment type="function">
    <text evidence="9">Importin, which transports target proteins into the nucleus. Specifically mediates the nuclear import of splicing factor serine/arginine (SR) proteins, such as RBM4, SFRS1 and SFRS2, by recognizing phosphorylated SR domains. Also mediates the nuclear import of serine/arginine (SR) protein CPSF6, independently of CPSF6 phosphorylation. The nuclear import process is regulated by the small GTPase Ran that partitions between cytoplasm and nucleus in the predominantly GDP- and GTP-bound form, respectively. Importin associates with target cargo proteins in the cytoplasm, and the competitive binding of GTP-bound Ran induces the release of cargos in the nucleus.</text>
</comment>
<evidence type="ECO:0000256" key="2">
    <source>
        <dbReference type="ARBA" id="ARBA00004496"/>
    </source>
</evidence>
<dbReference type="SUPFAM" id="SSF48371">
    <property type="entry name" value="ARM repeat"/>
    <property type="match status" value="1"/>
</dbReference>
<dbReference type="PANTHER" id="PTHR12363">
    <property type="entry name" value="TRANSPORTIN 3 AND IMPORTIN 13"/>
    <property type="match status" value="1"/>
</dbReference>
<evidence type="ECO:0000256" key="5">
    <source>
        <dbReference type="ARBA" id="ARBA00022553"/>
    </source>
</evidence>
<dbReference type="FunFam" id="1.25.10.10:FF:000079">
    <property type="entry name" value="transportin-3 isoform X1"/>
    <property type="match status" value="1"/>
</dbReference>
<keyword evidence="5" id="KW-0597">Phosphoprotein</keyword>
<dbReference type="InterPro" id="IPR057942">
    <property type="entry name" value="TPR_TNPO3_IPO13_3rd"/>
</dbReference>
<evidence type="ECO:0000256" key="10">
    <source>
        <dbReference type="ARBA" id="ARBA00063116"/>
    </source>
</evidence>
<organism evidence="14 15">
    <name type="scientific">Strigamia maritima</name>
    <name type="common">European centipede</name>
    <name type="synonym">Geophilus maritimus</name>
    <dbReference type="NCBI Taxonomy" id="126957"/>
    <lineage>
        <taxon>Eukaryota</taxon>
        <taxon>Metazoa</taxon>
        <taxon>Ecdysozoa</taxon>
        <taxon>Arthropoda</taxon>
        <taxon>Myriapoda</taxon>
        <taxon>Chilopoda</taxon>
        <taxon>Pleurostigmophora</taxon>
        <taxon>Geophilomorpha</taxon>
        <taxon>Linotaeniidae</taxon>
        <taxon>Strigamia</taxon>
    </lineage>
</organism>
<sequence>METPPSLEDVRQAIHVLYHDPDTSGKEKASVWLGELQKSVIAWKVSDELLQQNHDVESCYFAAQTMRTKIQFSFHELPPGSHHLLRDSLIQHISHTIPEKNSIILTQLCLALADLALQMASWKMSTRDLIEKMSTNAQLIPALLEIITVLPEEVSSRSLRLGANRREEVMEEFHRVAPNVLQLLVAYTESFGATDPRLQAKILKCLGSWLSIGAMPTAEVAHSKLLISILCSLGNPGTPSMVHEAACDCICAALVLIEDREKHIELTQALFQGVHALTEAYHLSVAGEDIDKSINYCRIFTELAESLLEVIIETPGQGLGSLQTLDTVLICVGNHDYEMAEITFNFWYRLSELLYKKNNDHLNSIFKPYIERLITALCRQCQMEPDLDGIPEEGDDFADFRIRVSELIKDVVFIVGSSNCFQQMFNNLKNQENNATWDMSEASLFVMSAVAKNILPEENEVVPQVIDAILNLPDNTHVAVHFTSVQLIGEFREWIEKHPQSLEPVLNFLFKCLHQPPLATVAANALQNICTACTDQMGLHFNGLLHIIRNMQLFNISNEAAVGLLKGTALTLSKMPVEKISEGVMQLCRIQTGQLFQEIKDDGSSIDRKRIDPAISLDRLAAIFRHFHLTVTNGQTHPCKAVIQEIWPIVSETCIKFQHDVRIIERCCRCIRFMVRCVGRQSAPLLEPLVKQIVQLYQVHQHSCYLYLGSILVDEYGMDQGCHKGLLEMLEAFCGPTFILLDGPNNLRNHPDTVDDLFRLCTRFLQRITVLFLQSSMFKSILQCGLVACALDHRDANASVMKFFNELIRCHRIKDEAEDYEIRRKLVTACLIEHGALLISNLINSSLFCLPSFMIPDVADVIYEIMLYDRRAVCLWLEETLKTLPTQSSGGSITATHKQLTDFHKAVTSAESGRNVSLAVRTLLRLYR</sequence>
<dbReference type="GO" id="GO:0031267">
    <property type="term" value="F:small GTPase binding"/>
    <property type="evidence" value="ECO:0007669"/>
    <property type="project" value="InterPro"/>
</dbReference>
<dbReference type="InterPro" id="IPR011989">
    <property type="entry name" value="ARM-like"/>
</dbReference>
<dbReference type="EMBL" id="JH429636">
    <property type="status" value="NOT_ANNOTATED_CDS"/>
    <property type="molecule type" value="Genomic_DNA"/>
</dbReference>
<reference evidence="14" key="2">
    <citation type="submission" date="2015-02" db="UniProtKB">
        <authorList>
            <consortium name="EnsemblMetazoa"/>
        </authorList>
    </citation>
    <scope>IDENTIFICATION</scope>
</reference>
<evidence type="ECO:0000313" key="15">
    <source>
        <dbReference type="Proteomes" id="UP000014500"/>
    </source>
</evidence>
<evidence type="ECO:0000259" key="13">
    <source>
        <dbReference type="Pfam" id="PF08389"/>
    </source>
</evidence>
<evidence type="ECO:0000313" key="14">
    <source>
        <dbReference type="EnsemblMetazoa" id="SMAR013339-PA"/>
    </source>
</evidence>
<dbReference type="PANTHER" id="PTHR12363:SF42">
    <property type="entry name" value="TRANSPORTIN-3"/>
    <property type="match status" value="1"/>
</dbReference>
<dbReference type="InterPro" id="IPR001494">
    <property type="entry name" value="Importin-beta_N"/>
</dbReference>
<evidence type="ECO:0000256" key="8">
    <source>
        <dbReference type="ARBA" id="ARBA00023242"/>
    </source>
</evidence>
<keyword evidence="6" id="KW-0653">Protein transport</keyword>
<evidence type="ECO:0000256" key="11">
    <source>
        <dbReference type="ARBA" id="ARBA00067328"/>
    </source>
</evidence>
<dbReference type="GO" id="GO:0005635">
    <property type="term" value="C:nuclear envelope"/>
    <property type="evidence" value="ECO:0007669"/>
    <property type="project" value="UniProtKB-SubCell"/>
</dbReference>
<dbReference type="AlphaFoldDB" id="T1JHK8"/>
<keyword evidence="8" id="KW-0539">Nucleus</keyword>
<keyword evidence="4" id="KW-0963">Cytoplasm</keyword>
<feature type="domain" description="Exportin-1/Importin-beta-like" evidence="13">
    <location>
        <begin position="102"/>
        <end position="250"/>
    </location>
</feature>
<dbReference type="OMA" id="LECITSW"/>
<evidence type="ECO:0000259" key="12">
    <source>
        <dbReference type="Pfam" id="PF03810"/>
    </source>
</evidence>
<evidence type="ECO:0000256" key="1">
    <source>
        <dbReference type="ARBA" id="ARBA00004259"/>
    </source>
</evidence>
<keyword evidence="7" id="KW-0007">Acetylation</keyword>
<dbReference type="InterPro" id="IPR057941">
    <property type="entry name" value="TPR_TNPO3_IPO13_2nd"/>
</dbReference>
<evidence type="ECO:0000256" key="3">
    <source>
        <dbReference type="ARBA" id="ARBA00022448"/>
    </source>
</evidence>
<keyword evidence="3" id="KW-0813">Transport</keyword>
<dbReference type="Proteomes" id="UP000014500">
    <property type="component" value="Unassembled WGS sequence"/>
</dbReference>
<feature type="domain" description="Importin N-terminal" evidence="12">
    <location>
        <begin position="31"/>
        <end position="94"/>
    </location>
</feature>
<evidence type="ECO:0000256" key="4">
    <source>
        <dbReference type="ARBA" id="ARBA00022490"/>
    </source>
</evidence>
<evidence type="ECO:0000256" key="9">
    <source>
        <dbReference type="ARBA" id="ARBA00060097"/>
    </source>
</evidence>
<dbReference type="Pfam" id="PF24140">
    <property type="entry name" value="TPR_TNPO3_IPO13_3rd"/>
    <property type="match status" value="1"/>
</dbReference>
<dbReference type="PhylomeDB" id="T1JHK8"/>
<accession>T1JHK8</accession>
<protein>
    <recommendedName>
        <fullName evidence="11">Transportin-3</fullName>
    </recommendedName>
</protein>
<keyword evidence="15" id="KW-1185">Reference proteome</keyword>
<dbReference type="GO" id="GO:0006606">
    <property type="term" value="P:protein import into nucleus"/>
    <property type="evidence" value="ECO:0007669"/>
    <property type="project" value="TreeGrafter"/>
</dbReference>
<dbReference type="Pfam" id="PF03810">
    <property type="entry name" value="IBN_N"/>
    <property type="match status" value="1"/>
</dbReference>
<evidence type="ECO:0000256" key="7">
    <source>
        <dbReference type="ARBA" id="ARBA00022990"/>
    </source>
</evidence>
<comment type="subunit">
    <text evidence="10">Interacts with (GTP-bound) Ran. Interacts with (phosphorylated) SFRS1 and SFRS2; leading to their nuclear import. Interacts with NUP62. Interacts with RBM4. Interacts with CPSF6, promoting its nuclear import.</text>
</comment>
<dbReference type="Pfam" id="PF08389">
    <property type="entry name" value="Xpo1"/>
    <property type="match status" value="1"/>
</dbReference>